<dbReference type="CDD" id="cd00156">
    <property type="entry name" value="REC"/>
    <property type="match status" value="1"/>
</dbReference>
<protein>
    <submittedName>
        <fullName evidence="11">Transcriptional regulator</fullName>
    </submittedName>
</protein>
<dbReference type="InterPro" id="IPR016032">
    <property type="entry name" value="Sig_transdc_resp-reg_C-effctor"/>
</dbReference>
<organism evidence="11 12">
    <name type="scientific">Burkholderia territorii</name>
    <dbReference type="NCBI Taxonomy" id="1503055"/>
    <lineage>
        <taxon>Bacteria</taxon>
        <taxon>Pseudomonadati</taxon>
        <taxon>Pseudomonadota</taxon>
        <taxon>Betaproteobacteria</taxon>
        <taxon>Burkholderiales</taxon>
        <taxon>Burkholderiaceae</taxon>
        <taxon>Burkholderia</taxon>
        <taxon>Burkholderia cepacia complex</taxon>
    </lineage>
</organism>
<evidence type="ECO:0000256" key="7">
    <source>
        <dbReference type="PROSITE-ProRule" id="PRU01091"/>
    </source>
</evidence>
<dbReference type="EMBL" id="LPEQ01000064">
    <property type="protein sequence ID" value="KVV48317.1"/>
    <property type="molecule type" value="Genomic_DNA"/>
</dbReference>
<dbReference type="SUPFAM" id="SSF52172">
    <property type="entry name" value="CheY-like"/>
    <property type="match status" value="1"/>
</dbReference>
<dbReference type="Proteomes" id="UP000062317">
    <property type="component" value="Unassembled WGS sequence"/>
</dbReference>
<dbReference type="PROSITE" id="PS51755">
    <property type="entry name" value="OMPR_PHOB"/>
    <property type="match status" value="1"/>
</dbReference>
<dbReference type="Gene3D" id="3.40.50.2300">
    <property type="match status" value="1"/>
</dbReference>
<dbReference type="PANTHER" id="PTHR48111:SF1">
    <property type="entry name" value="TWO-COMPONENT RESPONSE REGULATOR ORR33"/>
    <property type="match status" value="1"/>
</dbReference>
<dbReference type="GO" id="GO:0005829">
    <property type="term" value="C:cytosol"/>
    <property type="evidence" value="ECO:0007669"/>
    <property type="project" value="TreeGrafter"/>
</dbReference>
<dbReference type="SUPFAM" id="SSF46894">
    <property type="entry name" value="C-terminal effector domain of the bipartite response regulators"/>
    <property type="match status" value="1"/>
</dbReference>
<dbReference type="PANTHER" id="PTHR48111">
    <property type="entry name" value="REGULATOR OF RPOS"/>
    <property type="match status" value="1"/>
</dbReference>
<evidence type="ECO:0000259" key="9">
    <source>
        <dbReference type="PROSITE" id="PS50206"/>
    </source>
</evidence>
<comment type="caution">
    <text evidence="6">Lacks conserved residue(s) required for the propagation of feature annotation.</text>
</comment>
<dbReference type="GO" id="GO:0032993">
    <property type="term" value="C:protein-DNA complex"/>
    <property type="evidence" value="ECO:0007669"/>
    <property type="project" value="TreeGrafter"/>
</dbReference>
<accession>A0A106E5G8</accession>
<dbReference type="GO" id="GO:0006355">
    <property type="term" value="P:regulation of DNA-templated transcription"/>
    <property type="evidence" value="ECO:0007669"/>
    <property type="project" value="InterPro"/>
</dbReference>
<evidence type="ECO:0000313" key="11">
    <source>
        <dbReference type="EMBL" id="KVV48317.1"/>
    </source>
</evidence>
<reference evidence="11 12" key="1">
    <citation type="submission" date="2015-11" db="EMBL/GenBank/DDBJ databases">
        <title>Expanding the genomic diversity of Burkholderia species for the development of highly accurate diagnostics.</title>
        <authorList>
            <person name="Sahl J."/>
            <person name="Keim P."/>
            <person name="Wagner D."/>
        </authorList>
    </citation>
    <scope>NUCLEOTIDE SEQUENCE [LARGE SCALE GENOMIC DNA]</scope>
    <source>
        <strain evidence="11 12">MSMB1301WGS</strain>
    </source>
</reference>
<dbReference type="InterPro" id="IPR001763">
    <property type="entry name" value="Rhodanese-like_dom"/>
</dbReference>
<dbReference type="CDD" id="cd00383">
    <property type="entry name" value="trans_reg_C"/>
    <property type="match status" value="1"/>
</dbReference>
<dbReference type="Pfam" id="PF00486">
    <property type="entry name" value="Trans_reg_C"/>
    <property type="match status" value="1"/>
</dbReference>
<keyword evidence="5" id="KW-0804">Transcription</keyword>
<evidence type="ECO:0000259" key="8">
    <source>
        <dbReference type="PROSITE" id="PS50110"/>
    </source>
</evidence>
<evidence type="ECO:0000256" key="2">
    <source>
        <dbReference type="ARBA" id="ARBA00023012"/>
    </source>
</evidence>
<dbReference type="AlphaFoldDB" id="A0A106E5G8"/>
<feature type="domain" description="Response regulatory" evidence="8">
    <location>
        <begin position="24"/>
        <end position="139"/>
    </location>
</feature>
<evidence type="ECO:0000256" key="1">
    <source>
        <dbReference type="ARBA" id="ARBA00022553"/>
    </source>
</evidence>
<keyword evidence="12" id="KW-1185">Reference proteome</keyword>
<dbReference type="GO" id="GO:0000976">
    <property type="term" value="F:transcription cis-regulatory region binding"/>
    <property type="evidence" value="ECO:0007669"/>
    <property type="project" value="TreeGrafter"/>
</dbReference>
<dbReference type="Gene3D" id="1.10.10.10">
    <property type="entry name" value="Winged helix-like DNA-binding domain superfamily/Winged helix DNA-binding domain"/>
    <property type="match status" value="1"/>
</dbReference>
<dbReference type="InterPro" id="IPR039420">
    <property type="entry name" value="WalR-like"/>
</dbReference>
<comment type="caution">
    <text evidence="11">The sequence shown here is derived from an EMBL/GenBank/DDBJ whole genome shotgun (WGS) entry which is preliminary data.</text>
</comment>
<dbReference type="GO" id="GO:0000156">
    <property type="term" value="F:phosphorelay response regulator activity"/>
    <property type="evidence" value="ECO:0007669"/>
    <property type="project" value="TreeGrafter"/>
</dbReference>
<keyword evidence="2" id="KW-0902">Two-component regulatory system</keyword>
<evidence type="ECO:0000259" key="10">
    <source>
        <dbReference type="PROSITE" id="PS51755"/>
    </source>
</evidence>
<dbReference type="PROSITE" id="PS50206">
    <property type="entry name" value="RHODANESE_3"/>
    <property type="match status" value="1"/>
</dbReference>
<dbReference type="RefSeq" id="WP_060106050.1">
    <property type="nucleotide sequence ID" value="NZ_LPEQ01000064.1"/>
</dbReference>
<feature type="domain" description="Rhodanese" evidence="9">
    <location>
        <begin position="53"/>
        <end position="126"/>
    </location>
</feature>
<evidence type="ECO:0000256" key="4">
    <source>
        <dbReference type="ARBA" id="ARBA00023125"/>
    </source>
</evidence>
<keyword evidence="4 7" id="KW-0238">DNA-binding</keyword>
<proteinExistence type="predicted"/>
<evidence type="ECO:0000256" key="5">
    <source>
        <dbReference type="ARBA" id="ARBA00023163"/>
    </source>
</evidence>
<evidence type="ECO:0000313" key="12">
    <source>
        <dbReference type="Proteomes" id="UP000062317"/>
    </source>
</evidence>
<dbReference type="InterPro" id="IPR011006">
    <property type="entry name" value="CheY-like_superfamily"/>
</dbReference>
<keyword evidence="3" id="KW-0805">Transcription regulation</keyword>
<evidence type="ECO:0000256" key="3">
    <source>
        <dbReference type="ARBA" id="ARBA00023015"/>
    </source>
</evidence>
<dbReference type="InterPro" id="IPR001789">
    <property type="entry name" value="Sig_transdc_resp-reg_receiver"/>
</dbReference>
<sequence length="259" mass="29161">MTVDSTLVIGILTLDHPSRHAFDDRLRRAGHGNDRLRIDDILRRAGYRPVRFEYLPELLAACDIQPFDLVVVQCETPCYRASDAIRTLRARFADSMPILATSQTDGATAQVLALEAGANEYLPYTSPAETIVSSVATWLRWAHYRATGHRRWRIGDFEVDAGSRTIRVADREHVLTDKHFQIVTALFMNVGRPLSRAHLSQLVWGSLAAMANGRLDMHVANLRDRLKLDGRHGLRLLTVDGFGYRLVESGTEDDRAEQD</sequence>
<feature type="DNA-binding region" description="OmpR/PhoB-type" evidence="7">
    <location>
        <begin position="149"/>
        <end position="248"/>
    </location>
</feature>
<gene>
    <name evidence="11" type="ORF">WT27_04135</name>
</gene>
<dbReference type="InterPro" id="IPR036388">
    <property type="entry name" value="WH-like_DNA-bd_sf"/>
</dbReference>
<evidence type="ECO:0000256" key="6">
    <source>
        <dbReference type="PROSITE-ProRule" id="PRU00169"/>
    </source>
</evidence>
<dbReference type="InterPro" id="IPR001867">
    <property type="entry name" value="OmpR/PhoB-type_DNA-bd"/>
</dbReference>
<dbReference type="SMART" id="SM00862">
    <property type="entry name" value="Trans_reg_C"/>
    <property type="match status" value="1"/>
</dbReference>
<keyword evidence="1" id="KW-0597">Phosphoprotein</keyword>
<name>A0A106E5G8_9BURK</name>
<feature type="domain" description="OmpR/PhoB-type" evidence="10">
    <location>
        <begin position="149"/>
        <end position="248"/>
    </location>
</feature>
<dbReference type="PROSITE" id="PS50110">
    <property type="entry name" value="RESPONSE_REGULATORY"/>
    <property type="match status" value="1"/>
</dbReference>